<organism evidence="8 9">
    <name type="scientific">Candidatus Intestinimonas merdavium</name>
    <dbReference type="NCBI Taxonomy" id="2838622"/>
    <lineage>
        <taxon>Bacteria</taxon>
        <taxon>Bacillati</taxon>
        <taxon>Bacillota</taxon>
        <taxon>Clostridia</taxon>
        <taxon>Eubacteriales</taxon>
        <taxon>Intestinimonas</taxon>
    </lineage>
</organism>
<comment type="caution">
    <text evidence="8">The sequence shown here is derived from an EMBL/GenBank/DDBJ whole genome shotgun (WGS) entry which is preliminary data.</text>
</comment>
<evidence type="ECO:0000313" key="8">
    <source>
        <dbReference type="EMBL" id="HIY73741.1"/>
    </source>
</evidence>
<dbReference type="AlphaFoldDB" id="A0A9D1Z5A2"/>
<evidence type="ECO:0000256" key="6">
    <source>
        <dbReference type="ARBA" id="ARBA00023136"/>
    </source>
</evidence>
<dbReference type="Pfam" id="PF01311">
    <property type="entry name" value="Bac_export_1"/>
    <property type="match status" value="1"/>
</dbReference>
<dbReference type="EMBL" id="DXCX01000075">
    <property type="protein sequence ID" value="HIY73741.1"/>
    <property type="molecule type" value="Genomic_DNA"/>
</dbReference>
<proteinExistence type="inferred from homology"/>
<reference evidence="8" key="2">
    <citation type="submission" date="2021-04" db="EMBL/GenBank/DDBJ databases">
        <authorList>
            <person name="Gilroy R."/>
        </authorList>
    </citation>
    <scope>NUCLEOTIDE SEQUENCE</scope>
    <source>
        <strain evidence="8">CHK33-7979</strain>
    </source>
</reference>
<dbReference type="GO" id="GO:0006605">
    <property type="term" value="P:protein targeting"/>
    <property type="evidence" value="ECO:0007669"/>
    <property type="project" value="InterPro"/>
</dbReference>
<dbReference type="Proteomes" id="UP000886824">
    <property type="component" value="Unassembled WGS sequence"/>
</dbReference>
<evidence type="ECO:0000256" key="5">
    <source>
        <dbReference type="ARBA" id="ARBA00022989"/>
    </source>
</evidence>
<evidence type="ECO:0000256" key="7">
    <source>
        <dbReference type="SAM" id="Phobius"/>
    </source>
</evidence>
<comment type="subcellular location">
    <subcellularLocation>
        <location evidence="1">Cell membrane</location>
        <topology evidence="1">Multi-pass membrane protein</topology>
    </subcellularLocation>
</comment>
<dbReference type="GO" id="GO:0005886">
    <property type="term" value="C:plasma membrane"/>
    <property type="evidence" value="ECO:0007669"/>
    <property type="project" value="UniProtKB-SubCell"/>
</dbReference>
<evidence type="ECO:0000256" key="4">
    <source>
        <dbReference type="ARBA" id="ARBA00022692"/>
    </source>
</evidence>
<feature type="transmembrane region" description="Helical" evidence="7">
    <location>
        <begin position="210"/>
        <end position="229"/>
    </location>
</feature>
<keyword evidence="8" id="KW-0969">Cilium</keyword>
<keyword evidence="3" id="KW-1003">Cell membrane</keyword>
<evidence type="ECO:0000256" key="2">
    <source>
        <dbReference type="ARBA" id="ARBA00009772"/>
    </source>
</evidence>
<keyword evidence="8" id="KW-0282">Flagellum</keyword>
<feature type="transmembrane region" description="Helical" evidence="7">
    <location>
        <begin position="6"/>
        <end position="27"/>
    </location>
</feature>
<keyword evidence="6 7" id="KW-0472">Membrane</keyword>
<comment type="similarity">
    <text evidence="2">Belongs to the FliR/MopE/SpaR family.</text>
</comment>
<evidence type="ECO:0000256" key="3">
    <source>
        <dbReference type="ARBA" id="ARBA00022475"/>
    </source>
</evidence>
<sequence length="257" mass="27714">MIDWAQLYLFELITMRMTGFVMFNPIWGRNGVPGLVKAGFILLLSVATYSAGDAADPALPANLVGFAVPLLLELGVGFALSFVIRLFLSLVQFGGEIVDTQMGLTMAQIYDASMQSNQTVTGSLLNILLILNFFAENGHYTLLRILVTSGEVLPYGAASFGQSVASLMAELFLSCIVLAVKLALPIMVAELLGEIGMGILMKAIPQINAFVINIELKVLIGMGLFFLFLNPINEFLLSTEVQMLASLRRVLETIGGG</sequence>
<gene>
    <name evidence="8" type="ORF">H9826_07190</name>
</gene>
<accession>A0A9D1Z5A2</accession>
<protein>
    <submittedName>
        <fullName evidence="8">Flagellar biosynthetic protein FliR</fullName>
    </submittedName>
</protein>
<feature type="transmembrane region" description="Helical" evidence="7">
    <location>
        <begin position="63"/>
        <end position="88"/>
    </location>
</feature>
<name>A0A9D1Z5A2_9FIRM</name>
<evidence type="ECO:0000256" key="1">
    <source>
        <dbReference type="ARBA" id="ARBA00004651"/>
    </source>
</evidence>
<dbReference type="InterPro" id="IPR002010">
    <property type="entry name" value="T3SS_IM_R"/>
</dbReference>
<keyword evidence="5 7" id="KW-1133">Transmembrane helix</keyword>
<feature type="transmembrane region" description="Helical" evidence="7">
    <location>
        <begin position="34"/>
        <end position="51"/>
    </location>
</feature>
<dbReference type="PANTHER" id="PTHR30065">
    <property type="entry name" value="FLAGELLAR BIOSYNTHETIC PROTEIN FLIR"/>
    <property type="match status" value="1"/>
</dbReference>
<evidence type="ECO:0000313" key="9">
    <source>
        <dbReference type="Proteomes" id="UP000886824"/>
    </source>
</evidence>
<reference evidence="8" key="1">
    <citation type="journal article" date="2021" name="PeerJ">
        <title>Extensive microbial diversity within the chicken gut microbiome revealed by metagenomics and culture.</title>
        <authorList>
            <person name="Gilroy R."/>
            <person name="Ravi A."/>
            <person name="Getino M."/>
            <person name="Pursley I."/>
            <person name="Horton D.L."/>
            <person name="Alikhan N.F."/>
            <person name="Baker D."/>
            <person name="Gharbi K."/>
            <person name="Hall N."/>
            <person name="Watson M."/>
            <person name="Adriaenssens E.M."/>
            <person name="Foster-Nyarko E."/>
            <person name="Jarju S."/>
            <person name="Secka A."/>
            <person name="Antonio M."/>
            <person name="Oren A."/>
            <person name="Chaudhuri R.R."/>
            <person name="La Ragione R."/>
            <person name="Hildebrand F."/>
            <person name="Pallen M.J."/>
        </authorList>
    </citation>
    <scope>NUCLEOTIDE SEQUENCE</scope>
    <source>
        <strain evidence="8">CHK33-7979</strain>
    </source>
</reference>
<dbReference type="PANTHER" id="PTHR30065:SF1">
    <property type="entry name" value="SURFACE PRESENTATION OF ANTIGENS PROTEIN SPAR"/>
    <property type="match status" value="1"/>
</dbReference>
<feature type="transmembrane region" description="Helical" evidence="7">
    <location>
        <begin position="167"/>
        <end position="189"/>
    </location>
</feature>
<keyword evidence="8" id="KW-0966">Cell projection</keyword>
<dbReference type="PRINTS" id="PR00953">
    <property type="entry name" value="TYPE3IMRPROT"/>
</dbReference>
<keyword evidence="4 7" id="KW-0812">Transmembrane</keyword>